<organism evidence="1 2">
    <name type="scientific">Brassica cretica</name>
    <name type="common">Mustard</name>
    <dbReference type="NCBI Taxonomy" id="69181"/>
    <lineage>
        <taxon>Eukaryota</taxon>
        <taxon>Viridiplantae</taxon>
        <taxon>Streptophyta</taxon>
        <taxon>Embryophyta</taxon>
        <taxon>Tracheophyta</taxon>
        <taxon>Spermatophyta</taxon>
        <taxon>Magnoliopsida</taxon>
        <taxon>eudicotyledons</taxon>
        <taxon>Gunneridae</taxon>
        <taxon>Pentapetalae</taxon>
        <taxon>rosids</taxon>
        <taxon>malvids</taxon>
        <taxon>Brassicales</taxon>
        <taxon>Brassicaceae</taxon>
        <taxon>Brassiceae</taxon>
        <taxon>Brassica</taxon>
    </lineage>
</organism>
<dbReference type="EMBL" id="QGKX02001347">
    <property type="protein sequence ID" value="KAF3524070.1"/>
    <property type="molecule type" value="Genomic_DNA"/>
</dbReference>
<accession>A0A8S9PW97</accession>
<reference evidence="1" key="1">
    <citation type="submission" date="2019-12" db="EMBL/GenBank/DDBJ databases">
        <title>Genome sequencing and annotation of Brassica cretica.</title>
        <authorList>
            <person name="Studholme D.J."/>
            <person name="Sarris P."/>
        </authorList>
    </citation>
    <scope>NUCLEOTIDE SEQUENCE</scope>
    <source>
        <strain evidence="1">PFS-109/04</strain>
        <tissue evidence="1">Leaf</tissue>
    </source>
</reference>
<evidence type="ECO:0000313" key="2">
    <source>
        <dbReference type="Proteomes" id="UP000712600"/>
    </source>
</evidence>
<evidence type="ECO:0000313" key="1">
    <source>
        <dbReference type="EMBL" id="KAF3524070.1"/>
    </source>
</evidence>
<name>A0A8S9PW97_BRACR</name>
<protein>
    <submittedName>
        <fullName evidence="1">Uncharacterized protein</fullName>
    </submittedName>
</protein>
<comment type="caution">
    <text evidence="1">The sequence shown here is derived from an EMBL/GenBank/DDBJ whole genome shotgun (WGS) entry which is preliminary data.</text>
</comment>
<gene>
    <name evidence="1" type="ORF">F2Q69_00049204</name>
</gene>
<sequence length="86" mass="10101">MGISQFQQLVSERLTRNLQEDQNTLRIGMRPFKVEREVQQRLVRRSWNCGKTKIWKFSCGKSILKATQSNLATKGVEYRKCDKAPR</sequence>
<proteinExistence type="predicted"/>
<dbReference type="AlphaFoldDB" id="A0A8S9PW97"/>
<dbReference type="Proteomes" id="UP000712600">
    <property type="component" value="Unassembled WGS sequence"/>
</dbReference>